<evidence type="ECO:0000313" key="1">
    <source>
        <dbReference type="EMBL" id="SDU81100.1"/>
    </source>
</evidence>
<evidence type="ECO:0000313" key="2">
    <source>
        <dbReference type="Proteomes" id="UP000198675"/>
    </source>
</evidence>
<dbReference type="RefSeq" id="WP_023131616.1">
    <property type="nucleotide sequence ID" value="NZ_LT629797.1"/>
</dbReference>
<dbReference type="EMBL" id="LT629797">
    <property type="protein sequence ID" value="SDU81100.1"/>
    <property type="molecule type" value="Genomic_DNA"/>
</dbReference>
<gene>
    <name evidence="1" type="ORF">SAMN05216363_1702</name>
</gene>
<dbReference type="Proteomes" id="UP000198675">
    <property type="component" value="Chromosome I"/>
</dbReference>
<reference evidence="2" key="1">
    <citation type="submission" date="2016-10" db="EMBL/GenBank/DDBJ databases">
        <authorList>
            <person name="Varghese N."/>
            <person name="Submissions S."/>
        </authorList>
    </citation>
    <scope>NUCLEOTIDE SEQUENCE [LARGE SCALE GENOMIC DNA]</scope>
    <source>
        <strain evidence="2">KCTC 32246</strain>
    </source>
</reference>
<evidence type="ECO:0008006" key="3">
    <source>
        <dbReference type="Google" id="ProtNLM"/>
    </source>
</evidence>
<dbReference type="GeneID" id="83642240"/>
<accession>A0A1H2LJA6</accession>
<dbReference type="AlphaFoldDB" id="A0A1H2LJA6"/>
<proteinExistence type="predicted"/>
<sequence length="98" mass="11450">MKSYVSENWSKTIESCDFTMYVFQRVYGHKKGKFPDYFAVVLDAYLLEFGMVEHDFNSQAQLEIDEMIEALSAKYLEDPSKEHLAGVMRIKLERELGI</sequence>
<name>A0A1H2LJA6_9PSED</name>
<organism evidence="1 2">
    <name type="scientific">Pseudomonas sihuiensis</name>
    <dbReference type="NCBI Taxonomy" id="1274359"/>
    <lineage>
        <taxon>Bacteria</taxon>
        <taxon>Pseudomonadati</taxon>
        <taxon>Pseudomonadota</taxon>
        <taxon>Gammaproteobacteria</taxon>
        <taxon>Pseudomonadales</taxon>
        <taxon>Pseudomonadaceae</taxon>
        <taxon>Pseudomonas</taxon>
    </lineage>
</organism>
<protein>
    <recommendedName>
        <fullName evidence="3">Self-protective colicin-like immunity</fullName>
    </recommendedName>
</protein>
<keyword evidence="2" id="KW-1185">Reference proteome</keyword>